<reference evidence="2" key="1">
    <citation type="submission" date="2015-09" db="EMBL/GenBank/DDBJ databases">
        <authorList>
            <consortium name="Pathogen Informatics"/>
        </authorList>
    </citation>
    <scope>NUCLEOTIDE SEQUENCE [LARGE SCALE GENOMIC DNA]</scope>
    <source>
        <strain evidence="2">Lake Konstanz</strain>
    </source>
</reference>
<sequence>MARDSLRDQIRVETETRFEEGGKKRILGARRDHRVMGRFSLLGLQSPLRESERPGTPRCS</sequence>
<name>A0A0S4JKI5_BODSA</name>
<dbReference type="Proteomes" id="UP000051952">
    <property type="component" value="Unassembled WGS sequence"/>
</dbReference>
<organism evidence="1 2">
    <name type="scientific">Bodo saltans</name>
    <name type="common">Flagellated protozoan</name>
    <dbReference type="NCBI Taxonomy" id="75058"/>
    <lineage>
        <taxon>Eukaryota</taxon>
        <taxon>Discoba</taxon>
        <taxon>Euglenozoa</taxon>
        <taxon>Kinetoplastea</taxon>
        <taxon>Metakinetoplastina</taxon>
        <taxon>Eubodonida</taxon>
        <taxon>Bodonidae</taxon>
        <taxon>Bodo</taxon>
    </lineage>
</organism>
<dbReference type="AlphaFoldDB" id="A0A0S4JKI5"/>
<dbReference type="EMBL" id="CYKH01001873">
    <property type="protein sequence ID" value="CUG90898.1"/>
    <property type="molecule type" value="Genomic_DNA"/>
</dbReference>
<gene>
    <name evidence="1" type="ORF">BSAL_29175</name>
</gene>
<protein>
    <submittedName>
        <fullName evidence="1">Uncharacterized protein</fullName>
    </submittedName>
</protein>
<proteinExistence type="predicted"/>
<accession>A0A0S4JKI5</accession>
<evidence type="ECO:0000313" key="1">
    <source>
        <dbReference type="EMBL" id="CUG90898.1"/>
    </source>
</evidence>
<evidence type="ECO:0000313" key="2">
    <source>
        <dbReference type="Proteomes" id="UP000051952"/>
    </source>
</evidence>
<keyword evidence="2" id="KW-1185">Reference proteome</keyword>
<dbReference type="VEuPathDB" id="TriTrypDB:BSAL_29175"/>